<gene>
    <name evidence="1" type="ORF">HG15A2_45870</name>
</gene>
<dbReference type="AlphaFoldDB" id="A0A517N295"/>
<evidence type="ECO:0000313" key="2">
    <source>
        <dbReference type="Proteomes" id="UP000319852"/>
    </source>
</evidence>
<name>A0A517N295_9BACT</name>
<organism evidence="1 2">
    <name type="scientific">Adhaeretor mobilis</name>
    <dbReference type="NCBI Taxonomy" id="1930276"/>
    <lineage>
        <taxon>Bacteria</taxon>
        <taxon>Pseudomonadati</taxon>
        <taxon>Planctomycetota</taxon>
        <taxon>Planctomycetia</taxon>
        <taxon>Pirellulales</taxon>
        <taxon>Lacipirellulaceae</taxon>
        <taxon>Adhaeretor</taxon>
    </lineage>
</organism>
<sequence length="65" mass="7376">MPAPESGRLHRLTQFNQPRRFTLTLQVTSPVEKLENSFTDVPETLNRYIAKATVADEKGHKAELP</sequence>
<evidence type="ECO:0000313" key="1">
    <source>
        <dbReference type="EMBL" id="QDT01245.1"/>
    </source>
</evidence>
<protein>
    <submittedName>
        <fullName evidence="1">Uncharacterized protein</fullName>
    </submittedName>
</protein>
<dbReference type="KEGG" id="amob:HG15A2_45870"/>
<dbReference type="Proteomes" id="UP000319852">
    <property type="component" value="Chromosome"/>
</dbReference>
<accession>A0A517N295</accession>
<reference evidence="1 2" key="1">
    <citation type="submission" date="2019-02" db="EMBL/GenBank/DDBJ databases">
        <title>Deep-cultivation of Planctomycetes and their phenomic and genomic characterization uncovers novel biology.</title>
        <authorList>
            <person name="Wiegand S."/>
            <person name="Jogler M."/>
            <person name="Boedeker C."/>
            <person name="Pinto D."/>
            <person name="Vollmers J."/>
            <person name="Rivas-Marin E."/>
            <person name="Kohn T."/>
            <person name="Peeters S.H."/>
            <person name="Heuer A."/>
            <person name="Rast P."/>
            <person name="Oberbeckmann S."/>
            <person name="Bunk B."/>
            <person name="Jeske O."/>
            <person name="Meyerdierks A."/>
            <person name="Storesund J.E."/>
            <person name="Kallscheuer N."/>
            <person name="Luecker S."/>
            <person name="Lage O.M."/>
            <person name="Pohl T."/>
            <person name="Merkel B.J."/>
            <person name="Hornburger P."/>
            <person name="Mueller R.-W."/>
            <person name="Bruemmer F."/>
            <person name="Labrenz M."/>
            <person name="Spormann A.M."/>
            <person name="Op den Camp H."/>
            <person name="Overmann J."/>
            <person name="Amann R."/>
            <person name="Jetten M.S.M."/>
            <person name="Mascher T."/>
            <person name="Medema M.H."/>
            <person name="Devos D.P."/>
            <person name="Kaster A.-K."/>
            <person name="Ovreas L."/>
            <person name="Rohde M."/>
            <person name="Galperin M.Y."/>
            <person name="Jogler C."/>
        </authorList>
    </citation>
    <scope>NUCLEOTIDE SEQUENCE [LARGE SCALE GENOMIC DNA]</scope>
    <source>
        <strain evidence="1 2">HG15A2</strain>
    </source>
</reference>
<keyword evidence="2" id="KW-1185">Reference proteome</keyword>
<proteinExistence type="predicted"/>
<dbReference type="EMBL" id="CP036263">
    <property type="protein sequence ID" value="QDT01245.1"/>
    <property type="molecule type" value="Genomic_DNA"/>
</dbReference>